<keyword evidence="3" id="KW-1185">Reference proteome</keyword>
<accession>A0A7W8VCH9</accession>
<name>A0A7W8VCH9_9ACTN</name>
<protein>
    <submittedName>
        <fullName evidence="2">Uncharacterized protein</fullName>
    </submittedName>
</protein>
<evidence type="ECO:0000313" key="3">
    <source>
        <dbReference type="Proteomes" id="UP000572635"/>
    </source>
</evidence>
<organism evidence="2 3">
    <name type="scientific">Nocardiopsis composta</name>
    <dbReference type="NCBI Taxonomy" id="157465"/>
    <lineage>
        <taxon>Bacteria</taxon>
        <taxon>Bacillati</taxon>
        <taxon>Actinomycetota</taxon>
        <taxon>Actinomycetes</taxon>
        <taxon>Streptosporangiales</taxon>
        <taxon>Nocardiopsidaceae</taxon>
        <taxon>Nocardiopsis</taxon>
    </lineage>
</organism>
<dbReference type="AlphaFoldDB" id="A0A7W8VCH9"/>
<feature type="region of interest" description="Disordered" evidence="1">
    <location>
        <begin position="13"/>
        <end position="42"/>
    </location>
</feature>
<gene>
    <name evidence="2" type="ORF">HDA36_001074</name>
</gene>
<dbReference type="EMBL" id="JACHDB010000001">
    <property type="protein sequence ID" value="MBB5430990.1"/>
    <property type="molecule type" value="Genomic_DNA"/>
</dbReference>
<evidence type="ECO:0000313" key="2">
    <source>
        <dbReference type="EMBL" id="MBB5430990.1"/>
    </source>
</evidence>
<evidence type="ECO:0000256" key="1">
    <source>
        <dbReference type="SAM" id="MobiDB-lite"/>
    </source>
</evidence>
<dbReference type="Proteomes" id="UP000572635">
    <property type="component" value="Unassembled WGS sequence"/>
</dbReference>
<reference evidence="2 3" key="1">
    <citation type="submission" date="2020-08" db="EMBL/GenBank/DDBJ databases">
        <title>Sequencing the genomes of 1000 actinobacteria strains.</title>
        <authorList>
            <person name="Klenk H.-P."/>
        </authorList>
    </citation>
    <scope>NUCLEOTIDE SEQUENCE [LARGE SCALE GENOMIC DNA]</scope>
    <source>
        <strain evidence="2 3">DSM 44551</strain>
    </source>
</reference>
<sequence>MFGPLILEGVPPSSAGGVQCSPDRAMAPTPEPNRSPAREGRRGGLLPWTLLILGGRASPAANVAVADPTAWPRTVHAWPSSALTGAYELLSAPVRPRDGRYGVRLRPPFADGAGGAFLVLLPAGTAYRHAVSTSHY</sequence>
<proteinExistence type="predicted"/>
<comment type="caution">
    <text evidence="2">The sequence shown here is derived from an EMBL/GenBank/DDBJ whole genome shotgun (WGS) entry which is preliminary data.</text>
</comment>